<keyword evidence="8" id="KW-0469">Meiosis</keyword>
<keyword evidence="9" id="KW-0131">Cell cycle</keyword>
<dbReference type="GO" id="GO:0070651">
    <property type="term" value="P:nonfunctional rRNA decay"/>
    <property type="evidence" value="ECO:0007669"/>
    <property type="project" value="TreeGrafter"/>
</dbReference>
<evidence type="ECO:0000256" key="10">
    <source>
        <dbReference type="RuleBase" id="RU362019"/>
    </source>
</evidence>
<evidence type="ECO:0000313" key="12">
    <source>
        <dbReference type="EMBL" id="KAA8916352.1"/>
    </source>
</evidence>
<dbReference type="SUPFAM" id="SSF53137">
    <property type="entry name" value="Translational machinery components"/>
    <property type="match status" value="1"/>
</dbReference>
<dbReference type="GO" id="GO:0070966">
    <property type="term" value="P:nuclear-transcribed mRNA catabolic process, no-go decay"/>
    <property type="evidence" value="ECO:0007669"/>
    <property type="project" value="InterPro"/>
</dbReference>
<keyword evidence="4 10" id="KW-0963">Cytoplasm</keyword>
<evidence type="ECO:0000256" key="1">
    <source>
        <dbReference type="ARBA" id="ARBA00001968"/>
    </source>
</evidence>
<dbReference type="GO" id="GO:0006412">
    <property type="term" value="P:translation"/>
    <property type="evidence" value="ECO:0007669"/>
    <property type="project" value="UniProtKB-ARBA"/>
</dbReference>
<organism evidence="12 13">
    <name type="scientific">Trichomonascus ciferrii</name>
    <dbReference type="NCBI Taxonomy" id="44093"/>
    <lineage>
        <taxon>Eukaryota</taxon>
        <taxon>Fungi</taxon>
        <taxon>Dikarya</taxon>
        <taxon>Ascomycota</taxon>
        <taxon>Saccharomycotina</taxon>
        <taxon>Dipodascomycetes</taxon>
        <taxon>Dipodascales</taxon>
        <taxon>Trichomonascaceae</taxon>
        <taxon>Trichomonascus</taxon>
        <taxon>Trichomonascus ciferrii complex</taxon>
    </lineage>
</organism>
<dbReference type="InterPro" id="IPR005141">
    <property type="entry name" value="eRF1_2"/>
</dbReference>
<dbReference type="EMBL" id="SWFS01000106">
    <property type="protein sequence ID" value="KAA8916352.1"/>
    <property type="molecule type" value="Genomic_DNA"/>
</dbReference>
<dbReference type="InterPro" id="IPR029064">
    <property type="entry name" value="Ribosomal_eL30-like_sf"/>
</dbReference>
<dbReference type="PANTHER" id="PTHR10853:SF0">
    <property type="entry name" value="PROTEIN PELOTA HOMOLOG"/>
    <property type="match status" value="1"/>
</dbReference>
<dbReference type="InterPro" id="IPR005140">
    <property type="entry name" value="eRF1_Pelota-like_N"/>
</dbReference>
<dbReference type="Gene3D" id="3.30.420.60">
    <property type="entry name" value="eRF1 domain 2"/>
    <property type="match status" value="1"/>
</dbReference>
<dbReference type="FunFam" id="2.30.30.870:FF:000001">
    <property type="entry name" value="Protein pelota homolog"/>
    <property type="match status" value="1"/>
</dbReference>
<dbReference type="InterPro" id="IPR042226">
    <property type="entry name" value="eFR1_2_sf"/>
</dbReference>
<dbReference type="AlphaFoldDB" id="A0A642V8B6"/>
<dbReference type="PANTHER" id="PTHR10853">
    <property type="entry name" value="PELOTA"/>
    <property type="match status" value="1"/>
</dbReference>
<comment type="caution">
    <text evidence="12">The sequence shown here is derived from an EMBL/GenBank/DDBJ whole genome shotgun (WGS) entry which is preliminary data.</text>
</comment>
<dbReference type="GO" id="GO:0005737">
    <property type="term" value="C:cytoplasm"/>
    <property type="evidence" value="ECO:0007669"/>
    <property type="project" value="UniProtKB-SubCell"/>
</dbReference>
<dbReference type="GO" id="GO:0051321">
    <property type="term" value="P:meiotic cell cycle"/>
    <property type="evidence" value="ECO:0007669"/>
    <property type="project" value="UniProtKB-KW"/>
</dbReference>
<dbReference type="Pfam" id="PF26356">
    <property type="entry name" value="Pelota_N"/>
    <property type="match status" value="1"/>
</dbReference>
<sequence length="385" mass="43853">MKLIRKSLSKDKSGEITLCPQDSEDMWHAYNLIHVGDEIEAWTHRKVAKMTKDGPVRGSSERKLLKLKLKVESVDFEPADCDLRIKGKVIEDHEDVPAGTYHTFSLDLNRNFKLYKLEWDLVSLEVVENSTNPEAKAEIAAIVMEEGVAHLCLITDNMTFLRQKVEQNIPKKKRGDNSGYEKGMNKFYELLYNTMNRTFKLDKLKVVLLASPGFVARGFYDFMQQTAVTKGDQTLVKSKGKFLVTHSSTGYLQGLDEVLKNPEVQSQLSNTRYQREVNVLDNFFKCLNDDDMRAWYGPRHVEEAVAKGAVATLLITDSLFRSNDIATRKKYIAMVEELRNSGREALIFSTMHQSGKELNDLGGIACILLYPDPELEEIDDWDADI</sequence>
<dbReference type="Gene3D" id="3.30.1330.30">
    <property type="match status" value="1"/>
</dbReference>
<evidence type="ECO:0000256" key="3">
    <source>
        <dbReference type="ARBA" id="ARBA00009504"/>
    </source>
</evidence>
<dbReference type="GO" id="GO:0070481">
    <property type="term" value="P:nuclear-transcribed mRNA catabolic process, non-stop decay"/>
    <property type="evidence" value="ECO:0007669"/>
    <property type="project" value="InterPro"/>
</dbReference>
<dbReference type="VEuPathDB" id="FungiDB:TRICI_001495"/>
<proteinExistence type="inferred from homology"/>
<protein>
    <recommendedName>
        <fullName evidence="10">Protein DOM34 homolog</fullName>
    </recommendedName>
</protein>
<comment type="similarity">
    <text evidence="3 10">Belongs to the eukaryotic release factor 1 family. Pelota subfamily.</text>
</comment>
<keyword evidence="7" id="KW-0498">Mitosis</keyword>
<dbReference type="GO" id="GO:0071025">
    <property type="term" value="P:RNA surveillance"/>
    <property type="evidence" value="ECO:0007669"/>
    <property type="project" value="InterPro"/>
</dbReference>
<dbReference type="GO" id="GO:0051301">
    <property type="term" value="P:cell division"/>
    <property type="evidence" value="ECO:0007669"/>
    <property type="project" value="UniProtKB-KW"/>
</dbReference>
<dbReference type="SUPFAM" id="SSF159065">
    <property type="entry name" value="Dom34/Pelota N-terminal domain-like"/>
    <property type="match status" value="1"/>
</dbReference>
<evidence type="ECO:0000256" key="6">
    <source>
        <dbReference type="ARBA" id="ARBA00022723"/>
    </source>
</evidence>
<dbReference type="FunFam" id="3.30.420.60:FF:000004">
    <property type="entry name" value="Protein DOM34 homolog"/>
    <property type="match status" value="1"/>
</dbReference>
<keyword evidence="13" id="KW-1185">Reference proteome</keyword>
<dbReference type="Proteomes" id="UP000761534">
    <property type="component" value="Unassembled WGS sequence"/>
</dbReference>
<keyword evidence="6 10" id="KW-0479">Metal-binding</keyword>
<comment type="subcellular location">
    <subcellularLocation>
        <location evidence="2 10">Cytoplasm</location>
    </subcellularLocation>
</comment>
<evidence type="ECO:0000313" key="13">
    <source>
        <dbReference type="Proteomes" id="UP000761534"/>
    </source>
</evidence>
<dbReference type="InterPro" id="IPR005142">
    <property type="entry name" value="eRF1_3"/>
</dbReference>
<dbReference type="SMART" id="SM01194">
    <property type="entry name" value="eRF1_1"/>
    <property type="match status" value="1"/>
</dbReference>
<keyword evidence="5" id="KW-0132">Cell division</keyword>
<evidence type="ECO:0000256" key="8">
    <source>
        <dbReference type="ARBA" id="ARBA00023254"/>
    </source>
</evidence>
<reference evidence="12" key="1">
    <citation type="journal article" date="2019" name="G3 (Bethesda)">
        <title>Genome Assemblies of Two Rare Opportunistic Yeast Pathogens: Diutina rugosa (syn. Candida rugosa) and Trichomonascus ciferrii (syn. Candida ciferrii).</title>
        <authorList>
            <person name="Mixao V."/>
            <person name="Saus E."/>
            <person name="Hansen A.P."/>
            <person name="Lass-Florl C."/>
            <person name="Gabaldon T."/>
        </authorList>
    </citation>
    <scope>NUCLEOTIDE SEQUENCE</scope>
    <source>
        <strain evidence="12">CBS 4856</strain>
    </source>
</reference>
<dbReference type="InterPro" id="IPR058547">
    <property type="entry name" value="Pelota_N"/>
</dbReference>
<evidence type="ECO:0000256" key="2">
    <source>
        <dbReference type="ARBA" id="ARBA00004496"/>
    </source>
</evidence>
<evidence type="ECO:0000256" key="5">
    <source>
        <dbReference type="ARBA" id="ARBA00022618"/>
    </source>
</evidence>
<evidence type="ECO:0000256" key="7">
    <source>
        <dbReference type="ARBA" id="ARBA00022776"/>
    </source>
</evidence>
<dbReference type="Gene3D" id="2.30.30.870">
    <property type="entry name" value="Pelota, domain A"/>
    <property type="match status" value="1"/>
</dbReference>
<dbReference type="InterPro" id="IPR004405">
    <property type="entry name" value="TF_pelota"/>
</dbReference>
<dbReference type="GO" id="GO:0032790">
    <property type="term" value="P:ribosome disassembly"/>
    <property type="evidence" value="ECO:0007669"/>
    <property type="project" value="TreeGrafter"/>
</dbReference>
<dbReference type="GO" id="GO:0046872">
    <property type="term" value="F:metal ion binding"/>
    <property type="evidence" value="ECO:0007669"/>
    <property type="project" value="UniProtKB-KW"/>
</dbReference>
<evidence type="ECO:0000256" key="4">
    <source>
        <dbReference type="ARBA" id="ARBA00022490"/>
    </source>
</evidence>
<dbReference type="FunFam" id="3.30.1330.30:FF:000008">
    <property type="entry name" value="Protein pelota homolog"/>
    <property type="match status" value="1"/>
</dbReference>
<name>A0A642V8B6_9ASCO</name>
<evidence type="ECO:0000256" key="9">
    <source>
        <dbReference type="ARBA" id="ARBA00023306"/>
    </source>
</evidence>
<feature type="domain" description="eRF1/Pelota-like N-terminal" evidence="11">
    <location>
        <begin position="1"/>
        <end position="132"/>
    </location>
</feature>
<evidence type="ECO:0000259" key="11">
    <source>
        <dbReference type="SMART" id="SM01194"/>
    </source>
</evidence>
<accession>A0A642V8B6</accession>
<dbReference type="InterPro" id="IPR038069">
    <property type="entry name" value="Pelota/DOM34_N"/>
</dbReference>
<dbReference type="NCBIfam" id="TIGR00111">
    <property type="entry name" value="pelota"/>
    <property type="match status" value="1"/>
</dbReference>
<comment type="cofactor">
    <cofactor evidence="1 10">
        <name>a divalent metal cation</name>
        <dbReference type="ChEBI" id="CHEBI:60240"/>
    </cofactor>
</comment>
<dbReference type="Pfam" id="PF03464">
    <property type="entry name" value="eRF1_2"/>
    <property type="match status" value="1"/>
</dbReference>
<gene>
    <name evidence="12" type="ORF">TRICI_001495</name>
</gene>
<dbReference type="OrthoDB" id="10249111at2759"/>
<dbReference type="GO" id="GO:1990533">
    <property type="term" value="C:Dom34-Hbs1 complex"/>
    <property type="evidence" value="ECO:0007669"/>
    <property type="project" value="UniProtKB-ARBA"/>
</dbReference>
<dbReference type="Pfam" id="PF03465">
    <property type="entry name" value="eRF1_3"/>
    <property type="match status" value="1"/>
</dbReference>
<dbReference type="SUPFAM" id="SSF55315">
    <property type="entry name" value="L30e-like"/>
    <property type="match status" value="1"/>
</dbReference>
<comment type="function">
    <text evidence="10">Component of the Dom34-Hbs1 complex, a complex that recognizes stalled ribosomes and triggers the No-Go Decay (NGD) pathway (PubMed:20890290). In the Dom34-Hbs1 complex, dom34 recognizes ribosomes stalled at the 3' end of an mRNA and engages stalled ribosomes by destabilizing mRNA in the mRNA channel. Following ribosome-binding, the Dom34-Hbs1 complex promotes the disassembly of stalled ribosomes, followed by degradation of damaged mRNAs as part of the NGD pathway.</text>
</comment>